<evidence type="ECO:0000256" key="2">
    <source>
        <dbReference type="ARBA" id="ARBA00010400"/>
    </source>
</evidence>
<dbReference type="HOGENOM" id="CLU_121685_0_0_1"/>
<name>E0W5P7_PHYSO</name>
<organism evidence="6">
    <name type="scientific">Phytophthora sojae</name>
    <name type="common">Soybean stem and root rot agent</name>
    <name type="synonym">Phytophthora megasperma f. sp. glycines</name>
    <dbReference type="NCBI Taxonomy" id="67593"/>
    <lineage>
        <taxon>Eukaryota</taxon>
        <taxon>Sar</taxon>
        <taxon>Stramenopiles</taxon>
        <taxon>Oomycota</taxon>
        <taxon>Peronosporomycetes</taxon>
        <taxon>Peronosporales</taxon>
        <taxon>Peronosporaceae</taxon>
        <taxon>Phytophthora</taxon>
    </lineage>
</organism>
<feature type="chain" id="PRO_5007652782" description="RxLR effector protein" evidence="5">
    <location>
        <begin position="21"/>
        <end position="177"/>
    </location>
</feature>
<keyword evidence="3 5" id="KW-0964">Secreted</keyword>
<comment type="function">
    <text evidence="5">Effector that suppresses plant defense responses during pathogen infection.</text>
</comment>
<protein>
    <recommendedName>
        <fullName evidence="5">RxLR effector protein</fullName>
    </recommendedName>
</protein>
<dbReference type="VEuPathDB" id="FungiDB:PHYSODRAFT_330063"/>
<dbReference type="Pfam" id="PF16810">
    <property type="entry name" value="RXLR"/>
    <property type="match status" value="1"/>
</dbReference>
<evidence type="ECO:0000256" key="5">
    <source>
        <dbReference type="RuleBase" id="RU367124"/>
    </source>
</evidence>
<dbReference type="EMBL" id="JN254213">
    <property type="protein sequence ID" value="AEK81026.1"/>
    <property type="molecule type" value="Genomic_DNA"/>
</dbReference>
<dbReference type="EMBL" id="JN254212">
    <property type="protein sequence ID" value="AEK81025.1"/>
    <property type="molecule type" value="Genomic_DNA"/>
</dbReference>
<dbReference type="EMBL" id="JN254214">
    <property type="protein sequence ID" value="AEK81027.1"/>
    <property type="molecule type" value="Genomic_DNA"/>
</dbReference>
<feature type="signal peptide" evidence="5">
    <location>
        <begin position="1"/>
        <end position="20"/>
    </location>
</feature>
<sequence length="177" mass="19256">MTKFLLLCLVAITLLVSGDAISAPAQNKLGQVAPAGVNDAVHADITTKRSLRGLEETLDAADEERGLPELATKLRTWVSNSKLVQAAAKQGQTLDQKLRVAKASMLIKLKVSDEVLYKFKVLPDEYFLAKGLDPKIKFNSNSASAVESNPGLAQWFAYTKSWNDLEAKAKFKIVPVA</sequence>
<accession>E0W5P7</accession>
<evidence type="ECO:0000256" key="1">
    <source>
        <dbReference type="ARBA" id="ARBA00004613"/>
    </source>
</evidence>
<proteinExistence type="inferred from homology"/>
<comment type="domain">
    <text evidence="5">The RxLR-dEER motif acts to carry the protein into the host cell cytoplasm through binding to cell surface phosphatidylinositol-3-phosphate.</text>
</comment>
<evidence type="ECO:0000256" key="4">
    <source>
        <dbReference type="ARBA" id="ARBA00022729"/>
    </source>
</evidence>
<dbReference type="GO" id="GO:0005576">
    <property type="term" value="C:extracellular region"/>
    <property type="evidence" value="ECO:0007669"/>
    <property type="project" value="UniProtKB-SubCell"/>
</dbReference>
<evidence type="ECO:0000313" key="8">
    <source>
        <dbReference type="EMBL" id="AEK81027.1"/>
    </source>
</evidence>
<reference evidence="6" key="1">
    <citation type="journal article" date="2011" name="Plant Cell">
        <title>Transcriptional programming and functional interactions within the Phytophthora sojae RXLR effector repertoire.</title>
        <authorList>
            <person name="Wang Q."/>
            <person name="Han C."/>
            <person name="Ferreira A.O."/>
            <person name="Yu X."/>
            <person name="Ye W."/>
            <person name="Tripathy S."/>
            <person name="Kale S.D."/>
            <person name="Gu B."/>
            <person name="Sheng Y."/>
            <person name="Sui Y."/>
            <person name="Wang X."/>
            <person name="Zhang Z."/>
            <person name="Cheng B."/>
            <person name="Dong S."/>
            <person name="Shan W."/>
            <person name="Zheng X."/>
            <person name="Dou D."/>
            <person name="Tyler B.M."/>
            <person name="Wang Y."/>
        </authorList>
    </citation>
    <scope>NUCLEOTIDE SEQUENCE</scope>
    <source>
        <strain evidence="6">P7064</strain>
        <strain evidence="7">P7074</strain>
        <strain evidence="8">P7076</strain>
    </source>
</reference>
<evidence type="ECO:0000256" key="3">
    <source>
        <dbReference type="ARBA" id="ARBA00022525"/>
    </source>
</evidence>
<gene>
    <name evidence="6" type="primary">Avh</name>
</gene>
<comment type="subcellular location">
    <subcellularLocation>
        <location evidence="1 5">Secreted</location>
    </subcellularLocation>
</comment>
<dbReference type="AlphaFoldDB" id="E0W5P7"/>
<keyword evidence="4 5" id="KW-0732">Signal</keyword>
<evidence type="ECO:0000313" key="6">
    <source>
        <dbReference type="EMBL" id="AEK81025.1"/>
    </source>
</evidence>
<comment type="similarity">
    <text evidence="2 5">Belongs to the RxLR effector family.</text>
</comment>
<evidence type="ECO:0000313" key="7">
    <source>
        <dbReference type="EMBL" id="AEK81026.1"/>
    </source>
</evidence>
<dbReference type="InterPro" id="IPR031825">
    <property type="entry name" value="RXLR"/>
</dbReference>